<organism evidence="2 3">
    <name type="scientific">Desulfosarcina ovata subsp. ovata</name>
    <dbReference type="NCBI Taxonomy" id="2752305"/>
    <lineage>
        <taxon>Bacteria</taxon>
        <taxon>Pseudomonadati</taxon>
        <taxon>Thermodesulfobacteriota</taxon>
        <taxon>Desulfobacteria</taxon>
        <taxon>Desulfobacterales</taxon>
        <taxon>Desulfosarcinaceae</taxon>
        <taxon>Desulfosarcina</taxon>
    </lineage>
</organism>
<dbReference type="Proteomes" id="UP000422108">
    <property type="component" value="Chromosome"/>
</dbReference>
<evidence type="ECO:0000313" key="3">
    <source>
        <dbReference type="Proteomes" id="UP000422108"/>
    </source>
</evidence>
<keyword evidence="1" id="KW-0472">Membrane</keyword>
<protein>
    <submittedName>
        <fullName evidence="2">Uncharacterized protein</fullName>
    </submittedName>
</protein>
<accession>A0A5K8AK16</accession>
<dbReference type="EMBL" id="AP021879">
    <property type="protein sequence ID" value="BBO93042.1"/>
    <property type="molecule type" value="Genomic_DNA"/>
</dbReference>
<gene>
    <name evidence="2" type="ORF">DSCOOX_62220</name>
</gene>
<keyword evidence="3" id="KW-1185">Reference proteome</keyword>
<feature type="transmembrane region" description="Helical" evidence="1">
    <location>
        <begin position="6"/>
        <end position="26"/>
    </location>
</feature>
<reference evidence="2 3" key="1">
    <citation type="submission" date="2019-11" db="EMBL/GenBank/DDBJ databases">
        <title>Comparative genomics of hydrocarbon-degrading Desulfosarcina strains.</title>
        <authorList>
            <person name="Watanabe M."/>
            <person name="Kojima H."/>
            <person name="Fukui M."/>
        </authorList>
    </citation>
    <scope>NUCLEOTIDE SEQUENCE [LARGE SCALE GENOMIC DNA]</scope>
    <source>
        <strain evidence="3">oXyS1</strain>
    </source>
</reference>
<keyword evidence="1" id="KW-0812">Transmembrane</keyword>
<evidence type="ECO:0000313" key="2">
    <source>
        <dbReference type="EMBL" id="BBO93042.1"/>
    </source>
</evidence>
<evidence type="ECO:0000256" key="1">
    <source>
        <dbReference type="SAM" id="Phobius"/>
    </source>
</evidence>
<keyword evidence="1" id="KW-1133">Transmembrane helix</keyword>
<proteinExistence type="predicted"/>
<dbReference type="AlphaFoldDB" id="A0A5K8AK16"/>
<sequence length="51" mass="5514">MPEFNFHYPLGGLLVLIGSIGLLKGLDFLAAQSVKRLLEMAARPQGESGRT</sequence>
<name>A0A5K8AK16_9BACT</name>